<dbReference type="Proteomes" id="UP001589774">
    <property type="component" value="Unassembled WGS sequence"/>
</dbReference>
<dbReference type="Pfam" id="PF00884">
    <property type="entry name" value="Sulfatase"/>
    <property type="match status" value="1"/>
</dbReference>
<dbReference type="Gene3D" id="3.40.720.10">
    <property type="entry name" value="Alkaline Phosphatase, subunit A"/>
    <property type="match status" value="1"/>
</dbReference>
<dbReference type="PANTHER" id="PTHR45953:SF1">
    <property type="entry name" value="IDURONATE 2-SULFATASE"/>
    <property type="match status" value="1"/>
</dbReference>
<feature type="domain" description="Sulfatase N-terminal" evidence="8">
    <location>
        <begin position="35"/>
        <end position="396"/>
    </location>
</feature>
<evidence type="ECO:0000256" key="2">
    <source>
        <dbReference type="ARBA" id="ARBA00008779"/>
    </source>
</evidence>
<dbReference type="CDD" id="cd16030">
    <property type="entry name" value="iduronate-2-sulfatase"/>
    <property type="match status" value="1"/>
</dbReference>
<comment type="cofactor">
    <cofactor evidence="1">
        <name>Ca(2+)</name>
        <dbReference type="ChEBI" id="CHEBI:29108"/>
    </cofactor>
</comment>
<comment type="caution">
    <text evidence="9">The sequence shown here is derived from an EMBL/GenBank/DDBJ whole genome shotgun (WGS) entry which is preliminary data.</text>
</comment>
<dbReference type="RefSeq" id="WP_130855411.1">
    <property type="nucleotide sequence ID" value="NZ_JBHLWO010000002.1"/>
</dbReference>
<keyword evidence="4 7" id="KW-0732">Signal</keyword>
<feature type="signal peptide" evidence="7">
    <location>
        <begin position="1"/>
        <end position="23"/>
    </location>
</feature>
<comment type="similarity">
    <text evidence="2">Belongs to the sulfatase family.</text>
</comment>
<dbReference type="InterPro" id="IPR017850">
    <property type="entry name" value="Alkaline_phosphatase_core_sf"/>
</dbReference>
<dbReference type="InterPro" id="IPR000917">
    <property type="entry name" value="Sulfatase_N"/>
</dbReference>
<gene>
    <name evidence="9" type="ORF">ACFFI0_16740</name>
</gene>
<evidence type="ECO:0000256" key="4">
    <source>
        <dbReference type="ARBA" id="ARBA00022729"/>
    </source>
</evidence>
<keyword evidence="5" id="KW-0378">Hydrolase</keyword>
<keyword evidence="10" id="KW-1185">Reference proteome</keyword>
<evidence type="ECO:0000256" key="5">
    <source>
        <dbReference type="ARBA" id="ARBA00022801"/>
    </source>
</evidence>
<evidence type="ECO:0000256" key="6">
    <source>
        <dbReference type="ARBA" id="ARBA00022837"/>
    </source>
</evidence>
<evidence type="ECO:0000256" key="7">
    <source>
        <dbReference type="SAM" id="SignalP"/>
    </source>
</evidence>
<organism evidence="9 10">
    <name type="scientific">Olivibacter oleidegradans</name>
    <dbReference type="NCBI Taxonomy" id="760123"/>
    <lineage>
        <taxon>Bacteria</taxon>
        <taxon>Pseudomonadati</taxon>
        <taxon>Bacteroidota</taxon>
        <taxon>Sphingobacteriia</taxon>
        <taxon>Sphingobacteriales</taxon>
        <taxon>Sphingobacteriaceae</taxon>
        <taxon>Olivibacter</taxon>
    </lineage>
</organism>
<name>A0ABV6HM46_9SPHI</name>
<dbReference type="SUPFAM" id="SSF53649">
    <property type="entry name" value="Alkaline phosphatase-like"/>
    <property type="match status" value="1"/>
</dbReference>
<feature type="chain" id="PRO_5047145021" evidence="7">
    <location>
        <begin position="24"/>
        <end position="503"/>
    </location>
</feature>
<evidence type="ECO:0000313" key="9">
    <source>
        <dbReference type="EMBL" id="MFC0319974.1"/>
    </source>
</evidence>
<dbReference type="EMBL" id="JBHLWO010000002">
    <property type="protein sequence ID" value="MFC0319974.1"/>
    <property type="molecule type" value="Genomic_DNA"/>
</dbReference>
<proteinExistence type="inferred from homology"/>
<evidence type="ECO:0000313" key="10">
    <source>
        <dbReference type="Proteomes" id="UP001589774"/>
    </source>
</evidence>
<evidence type="ECO:0000256" key="1">
    <source>
        <dbReference type="ARBA" id="ARBA00001913"/>
    </source>
</evidence>
<evidence type="ECO:0000259" key="8">
    <source>
        <dbReference type="Pfam" id="PF00884"/>
    </source>
</evidence>
<dbReference type="InterPro" id="IPR035874">
    <property type="entry name" value="IDS"/>
</dbReference>
<accession>A0ABV6HM46</accession>
<evidence type="ECO:0000256" key="3">
    <source>
        <dbReference type="ARBA" id="ARBA00022723"/>
    </source>
</evidence>
<dbReference type="PANTHER" id="PTHR45953">
    <property type="entry name" value="IDURONATE 2-SULFATASE"/>
    <property type="match status" value="1"/>
</dbReference>
<keyword evidence="3" id="KW-0479">Metal-binding</keyword>
<keyword evidence="6" id="KW-0106">Calcium</keyword>
<sequence length="503" mass="56638">MIKKKTWSLFILLLCIAVCPLSGQDINENSKQKRPNILFILVDDLKPALGTYGDPVAITPNMDRLATKGMRFDMAYANQAVCAPSRFNLMLGSRSSSSGIYGFGQNFRDYYPNATTLPQFFKGQGYHTESMGKVFHIGHGTYNDEQSWSVPHHKDLVIEYVDPTSKQEGFTREEALFSNQSAKGLPRGVAWESPEVADDAYADGRTAARAIKRLKELSENKQDDQPFFLAVGFARPHLPFSVPKKYWDLYQKENLPLPTYEKAPEDAPSYAVKRDTEIDQYKPVRPSSEQDPFPLELKQQLIHGYYAGVSYVDAQIGKVLQALEDSGLDENTIVVLWGDHGYHLGEMGIWTKHVNYERANKIPLLIVAPGVSQPATATSALVETVDIYPTLVELAGFPQPRVEQPFDGVSLVPLFRNPKAKIGDHAYHCFPRGGRLGRAIRTDRYRLVEWKKIGEPVESAEYELYDYQYSDVEMKNIAKDEPSILEEMKKILASHPEAVPSKP</sequence>
<reference evidence="9 10" key="1">
    <citation type="submission" date="2024-09" db="EMBL/GenBank/DDBJ databases">
        <authorList>
            <person name="Sun Q."/>
            <person name="Mori K."/>
        </authorList>
    </citation>
    <scope>NUCLEOTIDE SEQUENCE [LARGE SCALE GENOMIC DNA]</scope>
    <source>
        <strain evidence="9 10">CCM 7765</strain>
    </source>
</reference>
<protein>
    <submittedName>
        <fullName evidence="9">Sulfatase</fullName>
    </submittedName>
</protein>